<organism evidence="2 3">
    <name type="scientific">Streptomyces evansiae</name>
    <dbReference type="NCBI Taxonomy" id="3075535"/>
    <lineage>
        <taxon>Bacteria</taxon>
        <taxon>Bacillati</taxon>
        <taxon>Actinomycetota</taxon>
        <taxon>Actinomycetes</taxon>
        <taxon>Kitasatosporales</taxon>
        <taxon>Streptomycetaceae</taxon>
        <taxon>Streptomyces</taxon>
    </lineage>
</organism>
<reference evidence="3" key="1">
    <citation type="submission" date="2023-07" db="EMBL/GenBank/DDBJ databases">
        <title>30 novel species of actinomycetes from the DSMZ collection.</title>
        <authorList>
            <person name="Nouioui I."/>
        </authorList>
    </citation>
    <scope>NUCLEOTIDE SEQUENCE [LARGE SCALE GENOMIC DNA]</scope>
    <source>
        <strain evidence="3">DSM 41982</strain>
    </source>
</reference>
<protein>
    <submittedName>
        <fullName evidence="2">Uncharacterized protein</fullName>
    </submittedName>
</protein>
<evidence type="ECO:0000313" key="2">
    <source>
        <dbReference type="EMBL" id="MDT0419158.1"/>
    </source>
</evidence>
<evidence type="ECO:0000313" key="3">
    <source>
        <dbReference type="Proteomes" id="UP001183607"/>
    </source>
</evidence>
<comment type="caution">
    <text evidence="2">The sequence shown here is derived from an EMBL/GenBank/DDBJ whole genome shotgun (WGS) entry which is preliminary data.</text>
</comment>
<name>A0ABD5EES1_9ACTN</name>
<keyword evidence="1" id="KW-0472">Membrane</keyword>
<proteinExistence type="predicted"/>
<dbReference type="AlphaFoldDB" id="A0ABD5EES1"/>
<keyword evidence="1" id="KW-0812">Transmembrane</keyword>
<evidence type="ECO:0000256" key="1">
    <source>
        <dbReference type="SAM" id="Phobius"/>
    </source>
</evidence>
<dbReference type="Proteomes" id="UP001183607">
    <property type="component" value="Unassembled WGS sequence"/>
</dbReference>
<feature type="transmembrane region" description="Helical" evidence="1">
    <location>
        <begin position="6"/>
        <end position="25"/>
    </location>
</feature>
<accession>A0ABD5EES1</accession>
<dbReference type="EMBL" id="JAVRER010000065">
    <property type="protein sequence ID" value="MDT0419158.1"/>
    <property type="molecule type" value="Genomic_DNA"/>
</dbReference>
<dbReference type="RefSeq" id="WP_237301109.1">
    <property type="nucleotide sequence ID" value="NZ_JAVRER010000065.1"/>
</dbReference>
<keyword evidence="1" id="KW-1133">Transmembrane helix</keyword>
<gene>
    <name evidence="2" type="ORF">RM574_27125</name>
</gene>
<sequence length="88" mass="9904">MSGDVVLYGGMVVVLVAVVLSRLGTRRQARAFEERYGSYEGFRRQVDAGRVREVARERGKIAAVKEVRERHPGVSLVMAKRYVDQLPV</sequence>